<feature type="region of interest" description="Disordered" evidence="1">
    <location>
        <begin position="1"/>
        <end position="39"/>
    </location>
</feature>
<keyword evidence="3" id="KW-1185">Reference proteome</keyword>
<accession>A0A9K3EI54</accession>
<evidence type="ECO:0000313" key="2">
    <source>
        <dbReference type="EMBL" id="KAF5774225.1"/>
    </source>
</evidence>
<reference evidence="2" key="1">
    <citation type="journal article" date="2017" name="Nature">
        <title>The sunflower genome provides insights into oil metabolism, flowering and Asterid evolution.</title>
        <authorList>
            <person name="Badouin H."/>
            <person name="Gouzy J."/>
            <person name="Grassa C.J."/>
            <person name="Murat F."/>
            <person name="Staton S.E."/>
            <person name="Cottret L."/>
            <person name="Lelandais-Briere C."/>
            <person name="Owens G.L."/>
            <person name="Carrere S."/>
            <person name="Mayjonade B."/>
            <person name="Legrand L."/>
            <person name="Gill N."/>
            <person name="Kane N.C."/>
            <person name="Bowers J.E."/>
            <person name="Hubner S."/>
            <person name="Bellec A."/>
            <person name="Berard A."/>
            <person name="Berges H."/>
            <person name="Blanchet N."/>
            <person name="Boniface M.C."/>
            <person name="Brunel D."/>
            <person name="Catrice O."/>
            <person name="Chaidir N."/>
            <person name="Claudel C."/>
            <person name="Donnadieu C."/>
            <person name="Faraut T."/>
            <person name="Fievet G."/>
            <person name="Helmstetter N."/>
            <person name="King M."/>
            <person name="Knapp S.J."/>
            <person name="Lai Z."/>
            <person name="Le Paslier M.C."/>
            <person name="Lippi Y."/>
            <person name="Lorenzon L."/>
            <person name="Mandel J.R."/>
            <person name="Marage G."/>
            <person name="Marchand G."/>
            <person name="Marquand E."/>
            <person name="Bret-Mestries E."/>
            <person name="Morien E."/>
            <person name="Nambeesan S."/>
            <person name="Nguyen T."/>
            <person name="Pegot-Espagnet P."/>
            <person name="Pouilly N."/>
            <person name="Raftis F."/>
            <person name="Sallet E."/>
            <person name="Schiex T."/>
            <person name="Thomas J."/>
            <person name="Vandecasteele C."/>
            <person name="Vares D."/>
            <person name="Vear F."/>
            <person name="Vautrin S."/>
            <person name="Crespi M."/>
            <person name="Mangin B."/>
            <person name="Burke J.M."/>
            <person name="Salse J."/>
            <person name="Munos S."/>
            <person name="Vincourt P."/>
            <person name="Rieseberg L.H."/>
            <person name="Langlade N.B."/>
        </authorList>
    </citation>
    <scope>NUCLEOTIDE SEQUENCE</scope>
    <source>
        <tissue evidence="2">Leaves</tissue>
    </source>
</reference>
<feature type="compositionally biased region" description="Low complexity" evidence="1">
    <location>
        <begin position="1"/>
        <end position="23"/>
    </location>
</feature>
<protein>
    <submittedName>
        <fullName evidence="2">Uncharacterized protein</fullName>
    </submittedName>
</protein>
<comment type="caution">
    <text evidence="2">The sequence shown here is derived from an EMBL/GenBank/DDBJ whole genome shotgun (WGS) entry which is preliminary data.</text>
</comment>
<evidence type="ECO:0000256" key="1">
    <source>
        <dbReference type="SAM" id="MobiDB-lite"/>
    </source>
</evidence>
<name>A0A9K3EI54_HELAN</name>
<organism evidence="2 3">
    <name type="scientific">Helianthus annuus</name>
    <name type="common">Common sunflower</name>
    <dbReference type="NCBI Taxonomy" id="4232"/>
    <lineage>
        <taxon>Eukaryota</taxon>
        <taxon>Viridiplantae</taxon>
        <taxon>Streptophyta</taxon>
        <taxon>Embryophyta</taxon>
        <taxon>Tracheophyta</taxon>
        <taxon>Spermatophyta</taxon>
        <taxon>Magnoliopsida</taxon>
        <taxon>eudicotyledons</taxon>
        <taxon>Gunneridae</taxon>
        <taxon>Pentapetalae</taxon>
        <taxon>asterids</taxon>
        <taxon>campanulids</taxon>
        <taxon>Asterales</taxon>
        <taxon>Asteraceae</taxon>
        <taxon>Asteroideae</taxon>
        <taxon>Heliantheae alliance</taxon>
        <taxon>Heliantheae</taxon>
        <taxon>Helianthus</taxon>
    </lineage>
</organism>
<evidence type="ECO:0000313" key="3">
    <source>
        <dbReference type="Proteomes" id="UP000215914"/>
    </source>
</evidence>
<sequence>MRRLLSLSIANSSSSNSRSAPSAKHSAVDPRHPVAGSQLMRWSPAAETAGNEREMVWRRRIVAQIRSRSVDFDIFERF</sequence>
<proteinExistence type="predicted"/>
<dbReference type="AlphaFoldDB" id="A0A9K3EI54"/>
<dbReference type="Proteomes" id="UP000215914">
    <property type="component" value="Unassembled WGS sequence"/>
</dbReference>
<gene>
    <name evidence="2" type="ORF">HanXRQr2_Chr13g0597851</name>
</gene>
<reference evidence="2" key="2">
    <citation type="submission" date="2020-06" db="EMBL/GenBank/DDBJ databases">
        <title>Helianthus annuus Genome sequencing and assembly Release 2.</title>
        <authorList>
            <person name="Gouzy J."/>
            <person name="Langlade N."/>
            <person name="Munos S."/>
        </authorList>
    </citation>
    <scope>NUCLEOTIDE SEQUENCE</scope>
    <source>
        <tissue evidence="2">Leaves</tissue>
    </source>
</reference>
<dbReference type="Gramene" id="mRNA:HanXRQr2_Chr13g0597851">
    <property type="protein sequence ID" value="mRNA:HanXRQr2_Chr13g0597851"/>
    <property type="gene ID" value="HanXRQr2_Chr13g0597851"/>
</dbReference>
<dbReference type="EMBL" id="MNCJ02000328">
    <property type="protein sequence ID" value="KAF5774225.1"/>
    <property type="molecule type" value="Genomic_DNA"/>
</dbReference>